<dbReference type="EMBL" id="JABBWM010000114">
    <property type="protein sequence ID" value="KAG2089144.1"/>
    <property type="molecule type" value="Genomic_DNA"/>
</dbReference>
<protein>
    <submittedName>
        <fullName evidence="2">Uncharacterized protein</fullName>
    </submittedName>
</protein>
<name>A0A9P7JMB8_9AGAM</name>
<evidence type="ECO:0000313" key="2">
    <source>
        <dbReference type="EMBL" id="KAG2089144.1"/>
    </source>
</evidence>
<accession>A0A9P7JMB8</accession>
<evidence type="ECO:0000256" key="1">
    <source>
        <dbReference type="SAM" id="MobiDB-lite"/>
    </source>
</evidence>
<dbReference type="GeneID" id="64704762"/>
<dbReference type="Proteomes" id="UP000823399">
    <property type="component" value="Unassembled WGS sequence"/>
</dbReference>
<feature type="compositionally biased region" description="Basic residues" evidence="1">
    <location>
        <begin position="125"/>
        <end position="135"/>
    </location>
</feature>
<evidence type="ECO:0000313" key="3">
    <source>
        <dbReference type="Proteomes" id="UP000823399"/>
    </source>
</evidence>
<proteinExistence type="predicted"/>
<dbReference type="AlphaFoldDB" id="A0A9P7JMB8"/>
<keyword evidence="3" id="KW-1185">Reference proteome</keyword>
<reference evidence="2" key="1">
    <citation type="journal article" date="2020" name="New Phytol.">
        <title>Comparative genomics reveals dynamic genome evolution in host specialist ectomycorrhizal fungi.</title>
        <authorList>
            <person name="Lofgren L.A."/>
            <person name="Nguyen N.H."/>
            <person name="Vilgalys R."/>
            <person name="Ruytinx J."/>
            <person name="Liao H.L."/>
            <person name="Branco S."/>
            <person name="Kuo A."/>
            <person name="LaButti K."/>
            <person name="Lipzen A."/>
            <person name="Andreopoulos W."/>
            <person name="Pangilinan J."/>
            <person name="Riley R."/>
            <person name="Hundley H."/>
            <person name="Na H."/>
            <person name="Barry K."/>
            <person name="Grigoriev I.V."/>
            <person name="Stajich J.E."/>
            <person name="Kennedy P.G."/>
        </authorList>
    </citation>
    <scope>NUCLEOTIDE SEQUENCE</scope>
    <source>
        <strain evidence="2">FC423</strain>
    </source>
</reference>
<organism evidence="2 3">
    <name type="scientific">Suillus discolor</name>
    <dbReference type="NCBI Taxonomy" id="1912936"/>
    <lineage>
        <taxon>Eukaryota</taxon>
        <taxon>Fungi</taxon>
        <taxon>Dikarya</taxon>
        <taxon>Basidiomycota</taxon>
        <taxon>Agaricomycotina</taxon>
        <taxon>Agaricomycetes</taxon>
        <taxon>Agaricomycetidae</taxon>
        <taxon>Boletales</taxon>
        <taxon>Suillineae</taxon>
        <taxon>Suillaceae</taxon>
        <taxon>Suillus</taxon>
    </lineage>
</organism>
<feature type="region of interest" description="Disordered" evidence="1">
    <location>
        <begin position="125"/>
        <end position="156"/>
    </location>
</feature>
<feature type="compositionally biased region" description="Polar residues" evidence="1">
    <location>
        <begin position="146"/>
        <end position="156"/>
    </location>
</feature>
<feature type="compositionally biased region" description="Polar residues" evidence="1">
    <location>
        <begin position="1"/>
        <end position="10"/>
    </location>
</feature>
<dbReference type="RefSeq" id="XP_041285805.1">
    <property type="nucleotide sequence ID" value="XM_041442503.1"/>
</dbReference>
<comment type="caution">
    <text evidence="2">The sequence shown here is derived from an EMBL/GenBank/DDBJ whole genome shotgun (WGS) entry which is preliminary data.</text>
</comment>
<sequence length="156" mass="17896">MHKCPSSTQAHGRRHKRSKSSREKSQVVSFVSLEAEVASEDKDSEGEEDDDVSDNNIVDDESDDNVMHPSSSLKDVGAWDIFREHLTTNMSFEEMLEKLRAVKNVLKGWIQRAWLQLVCCAPYPKRKQQRTTRGRGRAEDDERRNSSQTEEGMSRV</sequence>
<gene>
    <name evidence="2" type="ORF">F5147DRAFT_780744</name>
</gene>
<feature type="region of interest" description="Disordered" evidence="1">
    <location>
        <begin position="1"/>
        <end position="72"/>
    </location>
</feature>
<feature type="compositionally biased region" description="Basic and acidic residues" evidence="1">
    <location>
        <begin position="136"/>
        <end position="145"/>
    </location>
</feature>
<feature type="compositionally biased region" description="Acidic residues" evidence="1">
    <location>
        <begin position="42"/>
        <end position="64"/>
    </location>
</feature>